<dbReference type="Proteomes" id="UP001239111">
    <property type="component" value="Chromosome 1"/>
</dbReference>
<evidence type="ECO:0000313" key="1">
    <source>
        <dbReference type="EMBL" id="KAJ8683097.1"/>
    </source>
</evidence>
<name>A0ACC2PL01_9HYME</name>
<accession>A0ACC2PL01</accession>
<comment type="caution">
    <text evidence="1">The sequence shown here is derived from an EMBL/GenBank/DDBJ whole genome shotgun (WGS) entry which is preliminary data.</text>
</comment>
<sequence>MFLRSFSSTLRNFKGITRVVNTETSLACGSICQYGRFAPRHPVAIVNEDELFDVEVKNTRNPTPKRVKSQPQVKPKNPKTPIKSFDNLRDGEAFDFESDQYEESSQNRRRFSKAYKNDEDVESEFYPESDDFEAGFFMKSQDAKKSKKPKRKRSQNKEEGETEAPKDDKQFHTKLYENEKTLAAIMLSIKSRKERKKKEQILLEGTRYILDAVKAGMVPEMIIYSRSEDIKCMPQWNKEVKFYKVPYRSIQLWSTLTTPPGVMGIFKKPLPLKISKSSIPLTVICDNVRDPGNMGSILRAAAGIGCEKVLLTKGCVDFWDAKVLRSAAGAHFRVPVFGAQTWEDINSKVSSDALVYVADNNVEPNVSHKNNEEVDENTHEDVDENADEDEHSRESGKDVKFNLQEKMKEFPAVPYFAVDYSKTDAVLIVGGETQGLSISAYKMLRRQDGIRVNIPLDNGIDSLNAGMALGIIGFEIKRQFLSEHKSLEEQNQIAQ</sequence>
<dbReference type="EMBL" id="CM056741">
    <property type="protein sequence ID" value="KAJ8683097.1"/>
    <property type="molecule type" value="Genomic_DNA"/>
</dbReference>
<evidence type="ECO:0000313" key="2">
    <source>
        <dbReference type="Proteomes" id="UP001239111"/>
    </source>
</evidence>
<protein>
    <submittedName>
        <fullName evidence="1">Uncharacterized protein</fullName>
    </submittedName>
</protein>
<proteinExistence type="predicted"/>
<reference evidence="1" key="1">
    <citation type="submission" date="2023-04" db="EMBL/GenBank/DDBJ databases">
        <title>A chromosome-level genome assembly of the parasitoid wasp Eretmocerus hayati.</title>
        <authorList>
            <person name="Zhong Y."/>
            <person name="Liu S."/>
            <person name="Liu Y."/>
        </authorList>
    </citation>
    <scope>NUCLEOTIDE SEQUENCE</scope>
    <source>
        <strain evidence="1">ZJU_SS_LIU_2023</strain>
    </source>
</reference>
<gene>
    <name evidence="1" type="ORF">QAD02_018889</name>
</gene>
<keyword evidence="2" id="KW-1185">Reference proteome</keyword>
<organism evidence="1 2">
    <name type="scientific">Eretmocerus hayati</name>
    <dbReference type="NCBI Taxonomy" id="131215"/>
    <lineage>
        <taxon>Eukaryota</taxon>
        <taxon>Metazoa</taxon>
        <taxon>Ecdysozoa</taxon>
        <taxon>Arthropoda</taxon>
        <taxon>Hexapoda</taxon>
        <taxon>Insecta</taxon>
        <taxon>Pterygota</taxon>
        <taxon>Neoptera</taxon>
        <taxon>Endopterygota</taxon>
        <taxon>Hymenoptera</taxon>
        <taxon>Apocrita</taxon>
        <taxon>Proctotrupomorpha</taxon>
        <taxon>Chalcidoidea</taxon>
        <taxon>Aphelinidae</taxon>
        <taxon>Aphelininae</taxon>
        <taxon>Eretmocerus</taxon>
    </lineage>
</organism>